<evidence type="ECO:0000313" key="3">
    <source>
        <dbReference type="Proteomes" id="UP001299608"/>
    </source>
</evidence>
<feature type="compositionally biased region" description="Gly residues" evidence="1">
    <location>
        <begin position="110"/>
        <end position="122"/>
    </location>
</feature>
<dbReference type="Proteomes" id="UP001299608">
    <property type="component" value="Unassembled WGS sequence"/>
</dbReference>
<proteinExistence type="predicted"/>
<evidence type="ECO:0000256" key="1">
    <source>
        <dbReference type="SAM" id="MobiDB-lite"/>
    </source>
</evidence>
<protein>
    <submittedName>
        <fullName evidence="2">Uncharacterized protein</fullName>
    </submittedName>
</protein>
<dbReference type="AlphaFoldDB" id="A0AAW5C828"/>
<dbReference type="EMBL" id="JAKNGE010000050">
    <property type="protein sequence ID" value="MCG4749070.1"/>
    <property type="molecule type" value="Genomic_DNA"/>
</dbReference>
<accession>A0AAW5C828</accession>
<sequence>MDFPFYGFWISDKDGYDISVTASDGIWIKNDGSVCYGDTELSLLWEQMEGNDEDDTLNVLDFPNAGHLYSYHCFFLMKVDEQSAENQEGLTMTVEDIGFQDIAHILPNGISGGPRNGSGNRGGPDRGTLGGEVVFTGTPQERSERAQTITADYLRKSIG</sequence>
<gene>
    <name evidence="2" type="ORF">L0N08_27020</name>
</gene>
<comment type="caution">
    <text evidence="2">The sequence shown here is derived from an EMBL/GenBank/DDBJ whole genome shotgun (WGS) entry which is preliminary data.</text>
</comment>
<evidence type="ECO:0000313" key="2">
    <source>
        <dbReference type="EMBL" id="MCG4749070.1"/>
    </source>
</evidence>
<dbReference type="RefSeq" id="WP_227116127.1">
    <property type="nucleotide sequence ID" value="NZ_CAXTHN010000019.1"/>
</dbReference>
<organism evidence="2 3">
    <name type="scientific">Enterocloster aldenensis</name>
    <dbReference type="NCBI Taxonomy" id="358742"/>
    <lineage>
        <taxon>Bacteria</taxon>
        <taxon>Bacillati</taxon>
        <taxon>Bacillota</taxon>
        <taxon>Clostridia</taxon>
        <taxon>Lachnospirales</taxon>
        <taxon>Lachnospiraceae</taxon>
        <taxon>Enterocloster</taxon>
    </lineage>
</organism>
<reference evidence="2" key="1">
    <citation type="submission" date="2022-01" db="EMBL/GenBank/DDBJ databases">
        <title>Collection of gut derived symbiotic bacterial strains cultured from healthy donors.</title>
        <authorList>
            <person name="Lin H."/>
            <person name="Kohout C."/>
            <person name="Waligurski E."/>
            <person name="Pamer E.G."/>
        </authorList>
    </citation>
    <scope>NUCLEOTIDE SEQUENCE</scope>
    <source>
        <strain evidence="2">DFI.6.55</strain>
    </source>
</reference>
<feature type="region of interest" description="Disordered" evidence="1">
    <location>
        <begin position="109"/>
        <end position="131"/>
    </location>
</feature>
<name>A0AAW5C828_9FIRM</name>